<dbReference type="PANTHER" id="PTHR47331">
    <property type="entry name" value="PHD-TYPE DOMAIN-CONTAINING PROTEIN"/>
    <property type="match status" value="1"/>
</dbReference>
<gene>
    <name evidence="1" type="ORF">PACLA_8A029637</name>
</gene>
<dbReference type="InterPro" id="IPR008042">
    <property type="entry name" value="Retrotrans_Pao"/>
</dbReference>
<dbReference type="OrthoDB" id="5983431at2759"/>
<comment type="caution">
    <text evidence="1">The sequence shown here is derived from an EMBL/GenBank/DDBJ whole genome shotgun (WGS) entry which is preliminary data.</text>
</comment>
<dbReference type="AlphaFoldDB" id="A0A6S7J0S6"/>
<protein>
    <submittedName>
        <fullName evidence="1">Uncharacterized protein</fullName>
    </submittedName>
</protein>
<reference evidence="1" key="1">
    <citation type="submission" date="2020-04" db="EMBL/GenBank/DDBJ databases">
        <authorList>
            <person name="Alioto T."/>
            <person name="Alioto T."/>
            <person name="Gomez Garrido J."/>
        </authorList>
    </citation>
    <scope>NUCLEOTIDE SEQUENCE</scope>
    <source>
        <strain evidence="1">A484AB</strain>
    </source>
</reference>
<dbReference type="Pfam" id="PF05380">
    <property type="entry name" value="Peptidase_A17"/>
    <property type="match status" value="1"/>
</dbReference>
<dbReference type="Proteomes" id="UP001152795">
    <property type="component" value="Unassembled WGS sequence"/>
</dbReference>
<proteinExistence type="predicted"/>
<organism evidence="1 2">
    <name type="scientific">Paramuricea clavata</name>
    <name type="common">Red gorgonian</name>
    <name type="synonym">Violescent sea-whip</name>
    <dbReference type="NCBI Taxonomy" id="317549"/>
    <lineage>
        <taxon>Eukaryota</taxon>
        <taxon>Metazoa</taxon>
        <taxon>Cnidaria</taxon>
        <taxon>Anthozoa</taxon>
        <taxon>Octocorallia</taxon>
        <taxon>Malacalcyonacea</taxon>
        <taxon>Plexauridae</taxon>
        <taxon>Paramuricea</taxon>
    </lineage>
</organism>
<keyword evidence="2" id="KW-1185">Reference proteome</keyword>
<name>A0A6S7J0S6_PARCT</name>
<evidence type="ECO:0000313" key="2">
    <source>
        <dbReference type="Proteomes" id="UP001152795"/>
    </source>
</evidence>
<dbReference type="EMBL" id="CACRXK020012573">
    <property type="protein sequence ID" value="CAB4023584.1"/>
    <property type="molecule type" value="Genomic_DNA"/>
</dbReference>
<dbReference type="PANTHER" id="PTHR47331:SF5">
    <property type="entry name" value="RIBONUCLEASE H"/>
    <property type="match status" value="1"/>
</dbReference>
<sequence length="229" mass="25546">MQEVHHAVPTAAAFIHKDFYVDDGMKSIPTAQEMISLINTTQGVSANAGLKLHKITSNENEVIEAIPVEERAKGVNDINLETDPLPVEIALGITWCLPNDSFQDRLFTRRGILSFFGKVERRELHHFSDAGASEGGYGQFSYLKQVNEQGKAHCALVIGKAQVTPIKLVTMHRLELTAATDSAKMSEFLKTELSFENIAEFFWTDSKIMLGYVNSDAKRFQVFVANRVQ</sequence>
<accession>A0A6S7J0S6</accession>
<evidence type="ECO:0000313" key="1">
    <source>
        <dbReference type="EMBL" id="CAB4023584.1"/>
    </source>
</evidence>